<protein>
    <submittedName>
        <fullName evidence="2">Uncharacterized protein</fullName>
    </submittedName>
</protein>
<accession>A0A0L8HXJ1</accession>
<feature type="region of interest" description="Disordered" evidence="1">
    <location>
        <begin position="1"/>
        <end position="22"/>
    </location>
</feature>
<dbReference type="EMBL" id="KQ417064">
    <property type="protein sequence ID" value="KOF93904.1"/>
    <property type="molecule type" value="Genomic_DNA"/>
</dbReference>
<evidence type="ECO:0000313" key="2">
    <source>
        <dbReference type="EMBL" id="KOF93904.1"/>
    </source>
</evidence>
<organism evidence="2">
    <name type="scientific">Octopus bimaculoides</name>
    <name type="common">California two-spotted octopus</name>
    <dbReference type="NCBI Taxonomy" id="37653"/>
    <lineage>
        <taxon>Eukaryota</taxon>
        <taxon>Metazoa</taxon>
        <taxon>Spiralia</taxon>
        <taxon>Lophotrochozoa</taxon>
        <taxon>Mollusca</taxon>
        <taxon>Cephalopoda</taxon>
        <taxon>Coleoidea</taxon>
        <taxon>Octopodiformes</taxon>
        <taxon>Octopoda</taxon>
        <taxon>Incirrata</taxon>
        <taxon>Octopodidae</taxon>
        <taxon>Octopus</taxon>
    </lineage>
</organism>
<reference evidence="2" key="1">
    <citation type="submission" date="2015-07" db="EMBL/GenBank/DDBJ databases">
        <title>MeaNS - Measles Nucleotide Surveillance Program.</title>
        <authorList>
            <person name="Tran T."/>
            <person name="Druce J."/>
        </authorList>
    </citation>
    <scope>NUCLEOTIDE SEQUENCE</scope>
    <source>
        <strain evidence="2">UCB-OBI-ISO-001</strain>
        <tissue evidence="2">Gonad</tissue>
    </source>
</reference>
<gene>
    <name evidence="2" type="ORF">OCBIM_22003216mg</name>
</gene>
<sequence length="102" mass="11406">MGPMSTQCKRPKSHIGPTSGNMTAQCCTVLQNEIGLKSNQHNFQCMANISNNISLISARYGFAGWDCLGKLRNLFIADCLGKLRSLVHIRTKQTPKRRKQNK</sequence>
<evidence type="ECO:0000256" key="1">
    <source>
        <dbReference type="SAM" id="MobiDB-lite"/>
    </source>
</evidence>
<name>A0A0L8HXJ1_OCTBM</name>
<proteinExistence type="predicted"/>
<dbReference type="AlphaFoldDB" id="A0A0L8HXJ1"/>